<protein>
    <submittedName>
        <fullName evidence="1">Uncharacterized protein</fullName>
    </submittedName>
</protein>
<dbReference type="AlphaFoldDB" id="A0AA36E2Q7"/>
<reference evidence="1" key="1">
    <citation type="submission" date="2023-04" db="EMBL/GenBank/DDBJ databases">
        <authorList>
            <person name="Vijverberg K."/>
            <person name="Xiong W."/>
            <person name="Schranz E."/>
        </authorList>
    </citation>
    <scope>NUCLEOTIDE SEQUENCE</scope>
</reference>
<name>A0AA36E2Q7_LACSI</name>
<organism evidence="1 2">
    <name type="scientific">Lactuca saligna</name>
    <name type="common">Willowleaf lettuce</name>
    <dbReference type="NCBI Taxonomy" id="75948"/>
    <lineage>
        <taxon>Eukaryota</taxon>
        <taxon>Viridiplantae</taxon>
        <taxon>Streptophyta</taxon>
        <taxon>Embryophyta</taxon>
        <taxon>Tracheophyta</taxon>
        <taxon>Spermatophyta</taxon>
        <taxon>Magnoliopsida</taxon>
        <taxon>eudicotyledons</taxon>
        <taxon>Gunneridae</taxon>
        <taxon>Pentapetalae</taxon>
        <taxon>asterids</taxon>
        <taxon>campanulids</taxon>
        <taxon>Asterales</taxon>
        <taxon>Asteraceae</taxon>
        <taxon>Cichorioideae</taxon>
        <taxon>Cichorieae</taxon>
        <taxon>Lactucinae</taxon>
        <taxon>Lactuca</taxon>
    </lineage>
</organism>
<keyword evidence="2" id="KW-1185">Reference proteome</keyword>
<gene>
    <name evidence="1" type="ORF">LSALG_LOCUS19516</name>
</gene>
<dbReference type="Proteomes" id="UP001177003">
    <property type="component" value="Chromosome 4"/>
</dbReference>
<evidence type="ECO:0000313" key="1">
    <source>
        <dbReference type="EMBL" id="CAI9279730.1"/>
    </source>
</evidence>
<evidence type="ECO:0000313" key="2">
    <source>
        <dbReference type="Proteomes" id="UP001177003"/>
    </source>
</evidence>
<proteinExistence type="predicted"/>
<dbReference type="EMBL" id="OX465080">
    <property type="protein sequence ID" value="CAI9279730.1"/>
    <property type="molecule type" value="Genomic_DNA"/>
</dbReference>
<accession>A0AA36E2Q7</accession>
<sequence>MSAAWRARGKMVQLYDVRCGAEAEISFEMALRDQYRGENVGSSGSASSSRLAIRVVFPVPSPSGLPVWVQAGKGNDPIQKRRSLRMVPSSDEETESDDVGLCPHKEHRTVSMARLVGGIEGILGDQFSVPEQKEVVVVPSSPEASSPIIFSISPLVNLGSGSMSGGVPSLLGGSFQCEKPSLVDERGTFSHFLSFEAYAPAHARVDGAVARGSLQWMLEKGLVHVVDKVIESLEFANGVQVVLEACEALGFEKGKQLGSFSISVGESKS</sequence>